<evidence type="ECO:0000313" key="2">
    <source>
        <dbReference type="Proteomes" id="UP001633002"/>
    </source>
</evidence>
<accession>A0ABD3HIP1</accession>
<proteinExistence type="predicted"/>
<comment type="caution">
    <text evidence="1">The sequence shown here is derived from an EMBL/GenBank/DDBJ whole genome shotgun (WGS) entry which is preliminary data.</text>
</comment>
<name>A0ABD3HIP1_9MARC</name>
<protein>
    <recommendedName>
        <fullName evidence="3">Ribosomal protein S3</fullName>
    </recommendedName>
</protein>
<reference evidence="1 2" key="1">
    <citation type="submission" date="2024-09" db="EMBL/GenBank/DDBJ databases">
        <title>Chromosome-scale assembly of Riccia sorocarpa.</title>
        <authorList>
            <person name="Paukszto L."/>
        </authorList>
    </citation>
    <scope>NUCLEOTIDE SEQUENCE [LARGE SCALE GENOMIC DNA]</scope>
    <source>
        <strain evidence="1">LP-2024</strain>
        <tissue evidence="1">Aerial parts of the thallus</tissue>
    </source>
</reference>
<dbReference type="AlphaFoldDB" id="A0ABD3HIP1"/>
<dbReference type="EMBL" id="JBJQOH010000003">
    <property type="protein sequence ID" value="KAL3691485.1"/>
    <property type="molecule type" value="Genomic_DNA"/>
</dbReference>
<evidence type="ECO:0000313" key="1">
    <source>
        <dbReference type="EMBL" id="KAL3691485.1"/>
    </source>
</evidence>
<dbReference type="Proteomes" id="UP001633002">
    <property type="component" value="Unassembled WGS sequence"/>
</dbReference>
<evidence type="ECO:0008006" key="3">
    <source>
        <dbReference type="Google" id="ProtNLM"/>
    </source>
</evidence>
<gene>
    <name evidence="1" type="ORF">R1sor_005136</name>
</gene>
<organism evidence="1 2">
    <name type="scientific">Riccia sorocarpa</name>
    <dbReference type="NCBI Taxonomy" id="122646"/>
    <lineage>
        <taxon>Eukaryota</taxon>
        <taxon>Viridiplantae</taxon>
        <taxon>Streptophyta</taxon>
        <taxon>Embryophyta</taxon>
        <taxon>Marchantiophyta</taxon>
        <taxon>Marchantiopsida</taxon>
        <taxon>Marchantiidae</taxon>
        <taxon>Marchantiales</taxon>
        <taxon>Ricciaceae</taxon>
        <taxon>Riccia</taxon>
    </lineage>
</organism>
<keyword evidence="2" id="KW-1185">Reference proteome</keyword>
<sequence>MQTPSNKKFLGLGLENISYRKLEVPCRVFPEGRAKTALVSWYKIAKQKVKGGLGITLIKDVSETLKMRYVGRVMGRDRADWANMTCFILHIGMGQGCWKNFRQKLREAALATTLQQQQQGIDRFQTWIQIVSLEGITLQDSTSWEGESKPWNGFWSRELKHFEAIEDLTSKWTTDLNQLTWKKRWSLLWQQGGSNQVQTLDLEIVTSGVLHGRTGRKGGNVHGPMPTMQQRRIRNSTARVLGLHIL</sequence>